<dbReference type="InterPro" id="IPR030677">
    <property type="entry name" value="Nnr"/>
</dbReference>
<comment type="catalytic activity">
    <reaction evidence="2 18">
        <text>(6R)-NADPHX = (6S)-NADPHX</text>
        <dbReference type="Rhea" id="RHEA:32227"/>
        <dbReference type="ChEBI" id="CHEBI:64076"/>
        <dbReference type="ChEBI" id="CHEBI:64077"/>
        <dbReference type="EC" id="5.1.99.6"/>
    </reaction>
</comment>
<dbReference type="PROSITE" id="PS51383">
    <property type="entry name" value="YJEF_C_3"/>
    <property type="match status" value="1"/>
</dbReference>
<keyword evidence="6 17" id="KW-0547">Nucleotide-binding</keyword>
<comment type="similarity">
    <text evidence="17">Belongs to the NnrD/CARKD family.</text>
</comment>
<keyword evidence="22" id="KW-1185">Reference proteome</keyword>
<evidence type="ECO:0000256" key="15">
    <source>
        <dbReference type="ARBA" id="ARBA00048238"/>
    </source>
</evidence>
<dbReference type="Proteomes" id="UP001434337">
    <property type="component" value="Chromosome"/>
</dbReference>
<keyword evidence="9 18" id="KW-0630">Potassium</keyword>
<gene>
    <name evidence="17" type="primary">nnrD</name>
    <name evidence="21" type="ORF">PCC79_11885</name>
</gene>
<dbReference type="EMBL" id="CP115965">
    <property type="protein sequence ID" value="WZW97599.1"/>
    <property type="molecule type" value="Genomic_DNA"/>
</dbReference>
<comment type="cofactor">
    <cofactor evidence="18">
        <name>K(+)</name>
        <dbReference type="ChEBI" id="CHEBI:29103"/>
    </cofactor>
    <text evidence="18">Binds 1 potassium ion per subunit.</text>
</comment>
<accession>A0ABZ3C491</accession>
<evidence type="ECO:0000256" key="2">
    <source>
        <dbReference type="ARBA" id="ARBA00000909"/>
    </source>
</evidence>
<evidence type="ECO:0000256" key="1">
    <source>
        <dbReference type="ARBA" id="ARBA00000013"/>
    </source>
</evidence>
<dbReference type="EC" id="4.2.1.136" evidence="17"/>
<comment type="catalytic activity">
    <reaction evidence="16 17 18">
        <text>(6S)-NADPHX + ADP = AMP + phosphate + NADPH + H(+)</text>
        <dbReference type="Rhea" id="RHEA:32235"/>
        <dbReference type="ChEBI" id="CHEBI:15378"/>
        <dbReference type="ChEBI" id="CHEBI:43474"/>
        <dbReference type="ChEBI" id="CHEBI:57783"/>
        <dbReference type="ChEBI" id="CHEBI:64076"/>
        <dbReference type="ChEBI" id="CHEBI:456215"/>
        <dbReference type="ChEBI" id="CHEBI:456216"/>
        <dbReference type="EC" id="4.2.1.136"/>
    </reaction>
</comment>
<feature type="binding site" evidence="17">
    <location>
        <position position="324"/>
    </location>
    <ligand>
        <name>(6S)-NADPHX</name>
        <dbReference type="ChEBI" id="CHEBI:64076"/>
    </ligand>
</feature>
<evidence type="ECO:0000256" key="13">
    <source>
        <dbReference type="ARBA" id="ARBA00023268"/>
    </source>
</evidence>
<organism evidence="21 22">
    <name type="scientific">Propioniciclava soli</name>
    <dbReference type="NCBI Taxonomy" id="2775081"/>
    <lineage>
        <taxon>Bacteria</taxon>
        <taxon>Bacillati</taxon>
        <taxon>Actinomycetota</taxon>
        <taxon>Actinomycetes</taxon>
        <taxon>Propionibacteriales</taxon>
        <taxon>Propionibacteriaceae</taxon>
        <taxon>Propioniciclava</taxon>
    </lineage>
</organism>
<proteinExistence type="inferred from homology"/>
<dbReference type="InterPro" id="IPR017953">
    <property type="entry name" value="Carbohydrate_kinase_pred_CS"/>
</dbReference>
<name>A0ABZ3C491_9ACTN</name>
<comment type="similarity">
    <text evidence="3 18">In the N-terminal section; belongs to the NnrE/AIBP family.</text>
</comment>
<dbReference type="RefSeq" id="WP_342371947.1">
    <property type="nucleotide sequence ID" value="NZ_CP115965.1"/>
</dbReference>
<evidence type="ECO:0000256" key="8">
    <source>
        <dbReference type="ARBA" id="ARBA00022857"/>
    </source>
</evidence>
<comment type="function">
    <text evidence="14 18">Bifunctional enzyme that catalyzes the epimerization of the S- and R-forms of NAD(P)HX and the dehydration of the S-form of NAD(P)HX at the expense of ADP, which is converted to AMP. This allows the repair of both epimers of NAD(P)HX, a damaged form of NAD(P)H that is a result of enzymatic or heat-dependent hydration.</text>
</comment>
<feature type="domain" description="YjeF N-terminal" evidence="20">
    <location>
        <begin position="10"/>
        <end position="229"/>
    </location>
</feature>
<feature type="binding site" evidence="17">
    <location>
        <position position="366"/>
    </location>
    <ligand>
        <name>(6S)-NADPHX</name>
        <dbReference type="ChEBI" id="CHEBI:64076"/>
    </ligand>
</feature>
<evidence type="ECO:0000256" key="16">
    <source>
        <dbReference type="ARBA" id="ARBA00049209"/>
    </source>
</evidence>
<evidence type="ECO:0000256" key="11">
    <source>
        <dbReference type="ARBA" id="ARBA00023235"/>
    </source>
</evidence>
<evidence type="ECO:0000256" key="9">
    <source>
        <dbReference type="ARBA" id="ARBA00022958"/>
    </source>
</evidence>
<dbReference type="Pfam" id="PF01256">
    <property type="entry name" value="Carb_kinase"/>
    <property type="match status" value="1"/>
</dbReference>
<comment type="catalytic activity">
    <reaction evidence="15 17 18">
        <text>(6S)-NADHX + ADP = AMP + phosphate + NADH + H(+)</text>
        <dbReference type="Rhea" id="RHEA:32223"/>
        <dbReference type="ChEBI" id="CHEBI:15378"/>
        <dbReference type="ChEBI" id="CHEBI:43474"/>
        <dbReference type="ChEBI" id="CHEBI:57945"/>
        <dbReference type="ChEBI" id="CHEBI:64074"/>
        <dbReference type="ChEBI" id="CHEBI:456215"/>
        <dbReference type="ChEBI" id="CHEBI:456216"/>
        <dbReference type="EC" id="4.2.1.136"/>
    </reaction>
</comment>
<comment type="catalytic activity">
    <reaction evidence="1 18">
        <text>(6R)-NADHX = (6S)-NADHX</text>
        <dbReference type="Rhea" id="RHEA:32215"/>
        <dbReference type="ChEBI" id="CHEBI:64074"/>
        <dbReference type="ChEBI" id="CHEBI:64075"/>
        <dbReference type="EC" id="5.1.99.6"/>
    </reaction>
</comment>
<keyword evidence="5 18" id="KW-0479">Metal-binding</keyword>
<dbReference type="SUPFAM" id="SSF64153">
    <property type="entry name" value="YjeF N-terminal domain-like"/>
    <property type="match status" value="1"/>
</dbReference>
<comment type="caution">
    <text evidence="17">Lacks conserved residue(s) required for the propagation of feature annotation.</text>
</comment>
<dbReference type="PROSITE" id="PS51385">
    <property type="entry name" value="YJEF_N"/>
    <property type="match status" value="1"/>
</dbReference>
<evidence type="ECO:0000313" key="21">
    <source>
        <dbReference type="EMBL" id="WZW97599.1"/>
    </source>
</evidence>
<dbReference type="PANTHER" id="PTHR12592:SF0">
    <property type="entry name" value="ATP-DEPENDENT (S)-NAD(P)H-HYDRATE DEHYDRATASE"/>
    <property type="match status" value="1"/>
</dbReference>
<dbReference type="PIRSF" id="PIRSF017184">
    <property type="entry name" value="Nnr"/>
    <property type="match status" value="1"/>
</dbReference>
<evidence type="ECO:0000256" key="5">
    <source>
        <dbReference type="ARBA" id="ARBA00022723"/>
    </source>
</evidence>
<evidence type="ECO:0000256" key="18">
    <source>
        <dbReference type="PIRNR" id="PIRNR017184"/>
    </source>
</evidence>
<evidence type="ECO:0000256" key="3">
    <source>
        <dbReference type="ARBA" id="ARBA00006001"/>
    </source>
</evidence>
<keyword evidence="7 17" id="KW-0067">ATP-binding</keyword>
<evidence type="ECO:0000256" key="12">
    <source>
        <dbReference type="ARBA" id="ARBA00023239"/>
    </source>
</evidence>
<dbReference type="Gene3D" id="3.40.1190.20">
    <property type="match status" value="1"/>
</dbReference>
<feature type="binding site" evidence="17">
    <location>
        <position position="432"/>
    </location>
    <ligand>
        <name>AMP</name>
        <dbReference type="ChEBI" id="CHEBI:456215"/>
    </ligand>
</feature>
<evidence type="ECO:0000256" key="14">
    <source>
        <dbReference type="ARBA" id="ARBA00025153"/>
    </source>
</evidence>
<dbReference type="InterPro" id="IPR029056">
    <property type="entry name" value="Ribokinase-like"/>
</dbReference>
<evidence type="ECO:0000259" key="19">
    <source>
        <dbReference type="PROSITE" id="PS51383"/>
    </source>
</evidence>
<sequence length="494" mass="49663">MLPVVSAQDIRDAEQAWFDAHPGGDLMAVAADAVARAAAELVSMLAWYSEPPTPRGGADSAEGPTVVLVVAGPGNNAGDALFALAGLPDLLPDTELDLVVWPCAGSTHADGLAAAKGVGARTVDADAALSLAARAALVLDGVSGLGGRPGLEPAVLAVADACRAHRTPVLAVDLPSGLVADSHEAHACFTADLTVTFIAHKPAHVLAPASGHCGEVRLVDLGVAAPTSDLQLVEESDCAAWYPTPDASSDKYSRGVVGIDTGTDDYPGAAVLGVAGALWSGAGMVRYAGPWRPADLVLAAHPSVVVPVDPADPGRVQAWVCGSGWPGPDAERLARRVADDVPVVVDAGALGALPDALPAQSILTPHAGELARLLDVERAAVEADPLTHARRAARQTGATVLLKGASQFAVDPDGTALLALPGTAWTATAGSGDVLAGIVGTFLAAGLPAARAAVLGASLQAATARAVRAAPIPPERLAEQLGVIIAHWGDSLRP</sequence>
<dbReference type="InterPro" id="IPR036652">
    <property type="entry name" value="YjeF_N_dom_sf"/>
</dbReference>
<evidence type="ECO:0000256" key="10">
    <source>
        <dbReference type="ARBA" id="ARBA00023027"/>
    </source>
</evidence>
<evidence type="ECO:0000256" key="4">
    <source>
        <dbReference type="ARBA" id="ARBA00009524"/>
    </source>
</evidence>
<dbReference type="CDD" id="cd01171">
    <property type="entry name" value="YXKO-related"/>
    <property type="match status" value="1"/>
</dbReference>
<evidence type="ECO:0000256" key="7">
    <source>
        <dbReference type="ARBA" id="ARBA00022840"/>
    </source>
</evidence>
<evidence type="ECO:0000313" key="22">
    <source>
        <dbReference type="Proteomes" id="UP001434337"/>
    </source>
</evidence>
<dbReference type="PANTHER" id="PTHR12592">
    <property type="entry name" value="ATP-DEPENDENT (S)-NAD(P)H-HYDRATE DEHYDRATASE FAMILY MEMBER"/>
    <property type="match status" value="1"/>
</dbReference>
<keyword evidence="12 17" id="KW-0456">Lyase</keyword>
<keyword evidence="10 17" id="KW-0520">NAD</keyword>
<dbReference type="InterPro" id="IPR000631">
    <property type="entry name" value="CARKD"/>
</dbReference>
<evidence type="ECO:0000256" key="6">
    <source>
        <dbReference type="ARBA" id="ARBA00022741"/>
    </source>
</evidence>
<feature type="binding site" evidence="17">
    <location>
        <position position="433"/>
    </location>
    <ligand>
        <name>(6S)-NADPHX</name>
        <dbReference type="ChEBI" id="CHEBI:64076"/>
    </ligand>
</feature>
<feature type="binding site" evidence="17">
    <location>
        <position position="269"/>
    </location>
    <ligand>
        <name>(6S)-NADPHX</name>
        <dbReference type="ChEBI" id="CHEBI:64076"/>
    </ligand>
</feature>
<dbReference type="HAMAP" id="MF_01965">
    <property type="entry name" value="NADHX_dehydratase"/>
    <property type="match status" value="1"/>
</dbReference>
<comment type="function">
    <text evidence="17">Catalyzes the dehydration of the S-form of NAD(P)HX at the expense of ADP, which is converted to AMP. Together with NAD(P)HX epimerase, which catalyzes the epimerization of the S- and R-forms, the enzyme allows the repair of both epimers of NAD(P)HX, a damaged form of NAD(P)H that is a result of enzymatic or heat-dependent hydration.</text>
</comment>
<keyword evidence="11 18" id="KW-0413">Isomerase</keyword>
<comment type="similarity">
    <text evidence="4 18">In the C-terminal section; belongs to the NnrD/CARKD family.</text>
</comment>
<keyword evidence="13" id="KW-0511">Multifunctional enzyme</keyword>
<reference evidence="21 22" key="1">
    <citation type="journal article" date="2023" name="Environ Microbiome">
        <title>A coral-associated actinobacterium mitigates coral bleaching under heat stress.</title>
        <authorList>
            <person name="Li J."/>
            <person name="Zou Y."/>
            <person name="Li Q."/>
            <person name="Zhang J."/>
            <person name="Bourne D.G."/>
            <person name="Lyu Y."/>
            <person name="Liu C."/>
            <person name="Zhang S."/>
        </authorList>
    </citation>
    <scope>NUCLEOTIDE SEQUENCE [LARGE SCALE GENOMIC DNA]</scope>
    <source>
        <strain evidence="21 22">SCSIO 13291</strain>
    </source>
</reference>
<dbReference type="PROSITE" id="PS01050">
    <property type="entry name" value="YJEF_C_2"/>
    <property type="match status" value="1"/>
</dbReference>
<evidence type="ECO:0000259" key="20">
    <source>
        <dbReference type="PROSITE" id="PS51385"/>
    </source>
</evidence>
<dbReference type="Pfam" id="PF03853">
    <property type="entry name" value="YjeF_N"/>
    <property type="match status" value="1"/>
</dbReference>
<evidence type="ECO:0000256" key="17">
    <source>
        <dbReference type="HAMAP-Rule" id="MF_01965"/>
    </source>
</evidence>
<dbReference type="InterPro" id="IPR004443">
    <property type="entry name" value="YjeF_N_dom"/>
</dbReference>
<dbReference type="SUPFAM" id="SSF53613">
    <property type="entry name" value="Ribokinase-like"/>
    <property type="match status" value="1"/>
</dbReference>
<comment type="cofactor">
    <cofactor evidence="17">
        <name>Mg(2+)</name>
        <dbReference type="ChEBI" id="CHEBI:18420"/>
    </cofactor>
</comment>
<feature type="domain" description="YjeF C-terminal" evidence="19">
    <location>
        <begin position="234"/>
        <end position="488"/>
    </location>
</feature>
<protein>
    <recommendedName>
        <fullName evidence="17">ADP-dependent (S)-NAD(P)H-hydrate dehydratase</fullName>
        <ecNumber evidence="17">4.2.1.136</ecNumber>
    </recommendedName>
    <alternativeName>
        <fullName evidence="17">ADP-dependent NAD(P)HX dehydratase</fullName>
    </alternativeName>
</protein>
<keyword evidence="8 17" id="KW-0521">NADP</keyword>
<dbReference type="Gene3D" id="3.40.50.10260">
    <property type="entry name" value="YjeF N-terminal domain"/>
    <property type="match status" value="1"/>
</dbReference>
<comment type="subunit">
    <text evidence="17">Homotetramer.</text>
</comment>